<protein>
    <submittedName>
        <fullName evidence="1">Uncharacterized protein</fullName>
    </submittedName>
</protein>
<sequence>MEVLKLLFIYLLIPQFSWFTPSISKQMDLAESFFIEKRAIMTKKEALSKEIDYYEDPQITYRNHVSSLTGKDLIHICNQIIKWNNDEDRLSFLGIRSTIKVDDIKKYAIEHPEDIVANKFEFRGIFTCYGQKKYTEQKATIIFILKLDRYIDLPRALWE</sequence>
<dbReference type="EMBL" id="JAQPYX010000120">
    <property type="protein sequence ID" value="MDC7150447.1"/>
    <property type="molecule type" value="Genomic_DNA"/>
</dbReference>
<dbReference type="Proteomes" id="UP001213646">
    <property type="component" value="Unassembled WGS sequence"/>
</dbReference>
<dbReference type="RefSeq" id="WP_272696408.1">
    <property type="nucleotide sequence ID" value="NZ_CAOJXY010000028.1"/>
</dbReference>
<gene>
    <name evidence="1" type="ORF">PQG89_13635</name>
</gene>
<comment type="caution">
    <text evidence="1">The sequence shown here is derived from an EMBL/GenBank/DDBJ whole genome shotgun (WGS) entry which is preliminary data.</text>
</comment>
<name>A0AAW6I5A5_9BACT</name>
<accession>A0AAW6I5A5</accession>
<evidence type="ECO:0000313" key="2">
    <source>
        <dbReference type="Proteomes" id="UP001213646"/>
    </source>
</evidence>
<reference evidence="1" key="1">
    <citation type="submission" date="2023-01" db="EMBL/GenBank/DDBJ databases">
        <title>Exploring GABA producing Bacteroides strains toward improving mental health.</title>
        <authorList>
            <person name="Yousuf B."/>
            <person name="Bouhlel N.E."/>
            <person name="Mottawea W."/>
            <person name="Hammami R."/>
        </authorList>
    </citation>
    <scope>NUCLEOTIDE SEQUENCE</scope>
    <source>
        <strain evidence="1">UO.H1047</strain>
    </source>
</reference>
<organism evidence="1 2">
    <name type="scientific">Parabacteroides johnsonii</name>
    <dbReference type="NCBI Taxonomy" id="387661"/>
    <lineage>
        <taxon>Bacteria</taxon>
        <taxon>Pseudomonadati</taxon>
        <taxon>Bacteroidota</taxon>
        <taxon>Bacteroidia</taxon>
        <taxon>Bacteroidales</taxon>
        <taxon>Tannerellaceae</taxon>
        <taxon>Parabacteroides</taxon>
    </lineage>
</organism>
<evidence type="ECO:0000313" key="1">
    <source>
        <dbReference type="EMBL" id="MDC7150447.1"/>
    </source>
</evidence>
<proteinExistence type="predicted"/>
<dbReference type="AlphaFoldDB" id="A0AAW6I5A5"/>